<name>A0A2N0YWY4_9BACI</name>
<evidence type="ECO:0000313" key="2">
    <source>
        <dbReference type="Proteomes" id="UP000233375"/>
    </source>
</evidence>
<dbReference type="GO" id="GO:0047355">
    <property type="term" value="F:CDP-glycerol glycerophosphotransferase activity"/>
    <property type="evidence" value="ECO:0007669"/>
    <property type="project" value="InterPro"/>
</dbReference>
<dbReference type="InterPro" id="IPR051612">
    <property type="entry name" value="Teichoic_Acid_Biosynth"/>
</dbReference>
<dbReference type="GO" id="GO:0016020">
    <property type="term" value="C:membrane"/>
    <property type="evidence" value="ECO:0007669"/>
    <property type="project" value="InterPro"/>
</dbReference>
<sequence length="989" mass="116573">MVQGRNKKRVIIDQVSWDGNVLIFTLPSSGQDIESSYQVVLKNRKKQNTIKLNVKIKQKKDTIIFKIDLNQLSQMGSGRWDFYLESKQGKVQQRIGLYNAPVASEKIRYLSPILTTTRADSMIPYLTERNGLSIHSGNLFFLEEKSFNVVNYIQKVKEIKESKPKVYFHLKNKIPFGFGKKIHLYMKNKVEVCSIPFKLDSSRTIIIINKKDLATLNKNKKWNVYLEGCKGKNLERSRLNIQLENKENEFVFSLKKKIIQENNLNKKFTGQLHAENYKLEGNNIKFQINAMELELAKKVTFFLKKRKSSEKLNLQINSIVSNGKEEISIPISQLDVLADISGRWDLSVEINYDSYTEVKRIGVYNTTINSEIGKIIGYKPIVSQGVGISPYLTKDHELSFYFCTEEQYINSKYPAMSDLSSLQMEKGILKLTATVKMKETDNFIVRGIALRLRQDKSRVILAPTEQEVSVSPNARKFAVHINLEDLILEQFYWDFYAVVDLPNGERRFIRLHNHKVTIKQKLKHRMIKYNLVNKENYMIYPYITINNCLSITYRQMGEYESLKYKINEYTAFILYHLLFIYFQWKPVWLIHEKYSETAQDNSFYFFKYCYENHKEKNIYYVIKKGSPDEKNLEPYKKNVVYFMSTKHLILLLASKLIISSESKGHGYAWRVSTGVIRQYVDRKKFVFLQHGVLGLKRVDNTFKAGSATGADMFVVSSDFEKKIVEDYFDYKEEDIIVTGLARWDVVQNKMKDTDQKEILLMPTWRNWLEEVDDEQFISSEYYQQYNAILQSEDLYRVLKEQNIILNFYVHPKFMPYVSNFTKAFDNIKIYQFGEARINDLLMRSSLLITDYSSVAWEMYYQKKPTLFFHFDLEKYMENQGSYMDLKKDIFGEVAYTAPELIGKLNMFINNSFQEKEEYSSIRGNYFKYIDQNNSERIFKQISLKEKEITAPESFEARVKRNLLMKAIWRKYNERPLVRQLGKRLLNIIN</sequence>
<gene>
    <name evidence="1" type="ORF">CWS01_20730</name>
</gene>
<dbReference type="OrthoDB" id="396512at2"/>
<dbReference type="AlphaFoldDB" id="A0A2N0YWY4"/>
<dbReference type="InterPro" id="IPR043148">
    <property type="entry name" value="TagF_C"/>
</dbReference>
<dbReference type="Pfam" id="PF04464">
    <property type="entry name" value="Glyphos_transf"/>
    <property type="match status" value="1"/>
</dbReference>
<protein>
    <recommendedName>
        <fullName evidence="3">CDP-glycerol:poly(Glycerophosphate) glycerophosphotransferase</fullName>
    </recommendedName>
</protein>
<evidence type="ECO:0000313" key="1">
    <source>
        <dbReference type="EMBL" id="PKG21766.1"/>
    </source>
</evidence>
<accession>A0A2N0YWY4</accession>
<proteinExistence type="predicted"/>
<dbReference type="PANTHER" id="PTHR37316">
    <property type="entry name" value="TEICHOIC ACID GLYCEROL-PHOSPHATE PRIMASE"/>
    <property type="match status" value="1"/>
</dbReference>
<keyword evidence="2" id="KW-1185">Reference proteome</keyword>
<dbReference type="Proteomes" id="UP000233375">
    <property type="component" value="Unassembled WGS sequence"/>
</dbReference>
<dbReference type="EMBL" id="PISE01000063">
    <property type="protein sequence ID" value="PKG21766.1"/>
    <property type="molecule type" value="Genomic_DNA"/>
</dbReference>
<comment type="caution">
    <text evidence="1">The sequence shown here is derived from an EMBL/GenBank/DDBJ whole genome shotgun (WGS) entry which is preliminary data.</text>
</comment>
<organism evidence="1 2">
    <name type="scientific">Niallia nealsonii</name>
    <dbReference type="NCBI Taxonomy" id="115979"/>
    <lineage>
        <taxon>Bacteria</taxon>
        <taxon>Bacillati</taxon>
        <taxon>Bacillota</taxon>
        <taxon>Bacilli</taxon>
        <taxon>Bacillales</taxon>
        <taxon>Bacillaceae</taxon>
        <taxon>Niallia</taxon>
    </lineage>
</organism>
<evidence type="ECO:0008006" key="3">
    <source>
        <dbReference type="Google" id="ProtNLM"/>
    </source>
</evidence>
<dbReference type="PANTHER" id="PTHR37316:SF3">
    <property type="entry name" value="TEICHOIC ACID GLYCEROL-PHOSPHATE TRANSFERASE"/>
    <property type="match status" value="1"/>
</dbReference>
<dbReference type="Gene3D" id="3.40.50.12580">
    <property type="match status" value="1"/>
</dbReference>
<reference evidence="1 2" key="1">
    <citation type="journal article" date="2003" name="Int. J. Syst. Evol. Microbiol.">
        <title>Bacillus nealsonii sp. nov., isolated from a spacecraft-assembly facility, whose spores are gamma-radiation resistant.</title>
        <authorList>
            <person name="Venkateswaran K."/>
            <person name="Kempf M."/>
            <person name="Chen F."/>
            <person name="Satomi M."/>
            <person name="Nicholson W."/>
            <person name="Kern R."/>
        </authorList>
    </citation>
    <scope>NUCLEOTIDE SEQUENCE [LARGE SCALE GENOMIC DNA]</scope>
    <source>
        <strain evidence="1 2">FO-92</strain>
    </source>
</reference>
<dbReference type="InterPro" id="IPR007554">
    <property type="entry name" value="Glycerophosphate_synth"/>
</dbReference>
<dbReference type="SUPFAM" id="SSF53756">
    <property type="entry name" value="UDP-Glycosyltransferase/glycogen phosphorylase"/>
    <property type="match status" value="1"/>
</dbReference>